<feature type="region of interest" description="Disordered" evidence="1">
    <location>
        <begin position="82"/>
        <end position="105"/>
    </location>
</feature>
<evidence type="ECO:0000313" key="3">
    <source>
        <dbReference type="Proteomes" id="UP000248975"/>
    </source>
</evidence>
<comment type="caution">
    <text evidence="2">The sequence shown here is derived from an EMBL/GenBank/DDBJ whole genome shotgun (WGS) entry which is preliminary data.</text>
</comment>
<dbReference type="AlphaFoldDB" id="A0A2W5S7Y4"/>
<dbReference type="EMBL" id="QFQS01000009">
    <property type="protein sequence ID" value="PZQ95175.1"/>
    <property type="molecule type" value="Genomic_DNA"/>
</dbReference>
<evidence type="ECO:0000313" key="2">
    <source>
        <dbReference type="EMBL" id="PZQ95175.1"/>
    </source>
</evidence>
<accession>A0A2W5S7Y4</accession>
<reference evidence="2 3" key="1">
    <citation type="submission" date="2017-08" db="EMBL/GenBank/DDBJ databases">
        <title>Infants hospitalized years apart are colonized by the same room-sourced microbial strains.</title>
        <authorList>
            <person name="Brooks B."/>
            <person name="Olm M.R."/>
            <person name="Firek B.A."/>
            <person name="Baker R."/>
            <person name="Thomas B.C."/>
            <person name="Morowitz M.J."/>
            <person name="Banfield J.F."/>
        </authorList>
    </citation>
    <scope>NUCLEOTIDE SEQUENCE [LARGE SCALE GENOMIC DNA]</scope>
    <source>
        <strain evidence="2">S2_003_000_R2_11</strain>
    </source>
</reference>
<evidence type="ECO:0000256" key="1">
    <source>
        <dbReference type="SAM" id="MobiDB-lite"/>
    </source>
</evidence>
<protein>
    <submittedName>
        <fullName evidence="2">Uncharacterized protein</fullName>
    </submittedName>
</protein>
<organism evidence="2 3">
    <name type="scientific">Cereibacter sphaeroides</name>
    <name type="common">Rhodobacter sphaeroides</name>
    <dbReference type="NCBI Taxonomy" id="1063"/>
    <lineage>
        <taxon>Bacteria</taxon>
        <taxon>Pseudomonadati</taxon>
        <taxon>Pseudomonadota</taxon>
        <taxon>Alphaproteobacteria</taxon>
        <taxon>Rhodobacterales</taxon>
        <taxon>Paracoccaceae</taxon>
        <taxon>Cereibacter</taxon>
    </lineage>
</organism>
<name>A0A2W5S7Y4_CERSP</name>
<sequence>MKRVEVWKSDHGTYETDLDRAKAYDLVAGLNQALRDKHTYGQTPKSRIDLSEALELVENAPLVIAHLQEYLKLKDEADAEKAAEDRFRESQLPLAIGTDSAGEAP</sequence>
<dbReference type="Proteomes" id="UP000248975">
    <property type="component" value="Unassembled WGS sequence"/>
</dbReference>
<gene>
    <name evidence="2" type="ORF">DI533_20200</name>
</gene>
<proteinExistence type="predicted"/>